<dbReference type="KEGG" id="cure:CUREO_0494"/>
<gene>
    <name evidence="4" type="ORF">CUREO_0494</name>
</gene>
<evidence type="ECO:0000259" key="3">
    <source>
        <dbReference type="PROSITE" id="PS50887"/>
    </source>
</evidence>
<dbReference type="EMBL" id="CP012195">
    <property type="protein sequence ID" value="AKT90367.1"/>
    <property type="molecule type" value="Genomic_DNA"/>
</dbReference>
<dbReference type="Gene3D" id="3.30.450.20">
    <property type="entry name" value="PAS domain"/>
    <property type="match status" value="1"/>
</dbReference>
<dbReference type="SUPFAM" id="SSF55785">
    <property type="entry name" value="PYP-like sensor domain (PAS domain)"/>
    <property type="match status" value="1"/>
</dbReference>
<dbReference type="SUPFAM" id="SSF55073">
    <property type="entry name" value="Nucleotide cyclase"/>
    <property type="match status" value="1"/>
</dbReference>
<dbReference type="Pfam" id="PF13426">
    <property type="entry name" value="PAS_9"/>
    <property type="match status" value="1"/>
</dbReference>
<dbReference type="Gene3D" id="3.30.70.270">
    <property type="match status" value="1"/>
</dbReference>
<dbReference type="InterPro" id="IPR000014">
    <property type="entry name" value="PAS"/>
</dbReference>
<organism evidence="4 5">
    <name type="scientific">Campylobacter ureolyticus RIGS 9880</name>
    <dbReference type="NCBI Taxonomy" id="1032069"/>
    <lineage>
        <taxon>Bacteria</taxon>
        <taxon>Pseudomonadati</taxon>
        <taxon>Campylobacterota</taxon>
        <taxon>Epsilonproteobacteria</taxon>
        <taxon>Campylobacterales</taxon>
        <taxon>Campylobacteraceae</taxon>
        <taxon>Campylobacter</taxon>
    </lineage>
</organism>
<name>A0AAU8TXY4_9BACT</name>
<feature type="domain" description="GGDEF" evidence="3">
    <location>
        <begin position="328"/>
        <end position="462"/>
    </location>
</feature>
<evidence type="ECO:0000313" key="4">
    <source>
        <dbReference type="EMBL" id="AKT90367.1"/>
    </source>
</evidence>
<dbReference type="Pfam" id="PF00990">
    <property type="entry name" value="GGDEF"/>
    <property type="match status" value="1"/>
</dbReference>
<dbReference type="SMART" id="SM00267">
    <property type="entry name" value="GGDEF"/>
    <property type="match status" value="1"/>
</dbReference>
<dbReference type="PROSITE" id="PS50887">
    <property type="entry name" value="GGDEF"/>
    <property type="match status" value="1"/>
</dbReference>
<dbReference type="CDD" id="cd01949">
    <property type="entry name" value="GGDEF"/>
    <property type="match status" value="1"/>
</dbReference>
<feature type="transmembrane region" description="Helical" evidence="1">
    <location>
        <begin position="32"/>
        <end position="53"/>
    </location>
</feature>
<keyword evidence="1" id="KW-0812">Transmembrane</keyword>
<dbReference type="NCBIfam" id="TIGR00254">
    <property type="entry name" value="GGDEF"/>
    <property type="match status" value="1"/>
</dbReference>
<feature type="transmembrane region" description="Helical" evidence="1">
    <location>
        <begin position="146"/>
        <end position="165"/>
    </location>
</feature>
<evidence type="ECO:0000256" key="1">
    <source>
        <dbReference type="SAM" id="Phobius"/>
    </source>
</evidence>
<sequence length="466" mass="54945">MAEQLTVSWEVRFLHSLANYNYHGFYMNKQQVTISSLLFLIFILATFLTLNFAKDRLKLEATLLENDENFKTQSNLEYIIFDSEYKIIEQFSPNLGNLNEIYRNLKFEKINFKQNKKTKKFEFFYITKNNGLIIIVYKSFFEIFNKWIFCIYFLLLSTAFLFLKFSRKKNENMKEILLKNIFENSFEAIFLTDKNGFIKNVNDVFLKATGYQKDQILGSKYILFNETRSSRSTEKEMNSDLFKKGFWSGELDIINKYREKVPTILKVKFLKNQNLYLGMFFETSAFKEKQDHLEQMALYDQLTNLPNKFYFERLLVKAIKDTQKAYKKSLAVLFIDFDGFKNINDTYGHKVGDIFLQKAADEMKTAIKDGDVLARFGGDEFGVIVKNLKDEKEIIFDIKRLLRQTSVKFKIGDYIIKTSISIGVSFYPQDEEIGFVELIRQADSAMYVAKKDKFLKYHIYSSNSVI</sequence>
<dbReference type="AlphaFoldDB" id="A0AAU8TXY4"/>
<proteinExistence type="predicted"/>
<keyword evidence="1" id="KW-0472">Membrane</keyword>
<dbReference type="PANTHER" id="PTHR46663">
    <property type="entry name" value="DIGUANYLATE CYCLASE DGCT-RELATED"/>
    <property type="match status" value="1"/>
</dbReference>
<dbReference type="InterPro" id="IPR035965">
    <property type="entry name" value="PAS-like_dom_sf"/>
</dbReference>
<dbReference type="PROSITE" id="PS50112">
    <property type="entry name" value="PAS"/>
    <property type="match status" value="1"/>
</dbReference>
<evidence type="ECO:0000313" key="5">
    <source>
        <dbReference type="Proteomes" id="UP000063971"/>
    </source>
</evidence>
<keyword evidence="1" id="KW-1133">Transmembrane helix</keyword>
<dbReference type="PANTHER" id="PTHR46663:SF3">
    <property type="entry name" value="SLL0267 PROTEIN"/>
    <property type="match status" value="1"/>
</dbReference>
<dbReference type="Proteomes" id="UP000063971">
    <property type="component" value="Chromosome"/>
</dbReference>
<reference evidence="4 5" key="1">
    <citation type="journal article" date="2015" name="Genome Announc.">
        <title>Complete Genome Sequence of the Campylobacter ureolyticus Clinical Isolate RIGS 9880.</title>
        <authorList>
            <person name="Miller W.G."/>
            <person name="Yee E."/>
            <person name="On S.L."/>
            <person name="Andersen L.P."/>
            <person name="Bono J.L."/>
        </authorList>
    </citation>
    <scope>NUCLEOTIDE SEQUENCE [LARGE SCALE GENOMIC DNA]</scope>
    <source>
        <strain evidence="4 5">RIGS 9880</strain>
    </source>
</reference>
<feature type="domain" description="PAS" evidence="2">
    <location>
        <begin position="174"/>
        <end position="223"/>
    </location>
</feature>
<dbReference type="NCBIfam" id="TIGR00229">
    <property type="entry name" value="sensory_box"/>
    <property type="match status" value="1"/>
</dbReference>
<dbReference type="InterPro" id="IPR000160">
    <property type="entry name" value="GGDEF_dom"/>
</dbReference>
<dbReference type="InterPro" id="IPR043128">
    <property type="entry name" value="Rev_trsase/Diguanyl_cyclase"/>
</dbReference>
<evidence type="ECO:0000259" key="2">
    <source>
        <dbReference type="PROSITE" id="PS50112"/>
    </source>
</evidence>
<protein>
    <submittedName>
        <fullName evidence="4">PAS sensor-containing diguanylate cyclase</fullName>
    </submittedName>
</protein>
<dbReference type="InterPro" id="IPR052163">
    <property type="entry name" value="DGC-Regulatory_Protein"/>
</dbReference>
<dbReference type="InterPro" id="IPR029787">
    <property type="entry name" value="Nucleotide_cyclase"/>
</dbReference>
<accession>A0AAU8TXY4</accession>